<keyword evidence="2" id="KW-1185">Reference proteome</keyword>
<organism evidence="1 2">
    <name type="scientific">Actinoplanes siamensis</name>
    <dbReference type="NCBI Taxonomy" id="1223317"/>
    <lineage>
        <taxon>Bacteria</taxon>
        <taxon>Bacillati</taxon>
        <taxon>Actinomycetota</taxon>
        <taxon>Actinomycetes</taxon>
        <taxon>Micromonosporales</taxon>
        <taxon>Micromonosporaceae</taxon>
        <taxon>Actinoplanes</taxon>
    </lineage>
</organism>
<dbReference type="Proteomes" id="UP000629619">
    <property type="component" value="Unassembled WGS sequence"/>
</dbReference>
<dbReference type="AlphaFoldDB" id="A0A919NDF2"/>
<reference evidence="1" key="1">
    <citation type="submission" date="2021-01" db="EMBL/GenBank/DDBJ databases">
        <title>Whole genome shotgun sequence of Actinoplanes siamensis NBRC 109076.</title>
        <authorList>
            <person name="Komaki H."/>
            <person name="Tamura T."/>
        </authorList>
    </citation>
    <scope>NUCLEOTIDE SEQUENCE</scope>
    <source>
        <strain evidence="1">NBRC 109076</strain>
    </source>
</reference>
<gene>
    <name evidence="1" type="ORF">Asi03nite_62220</name>
</gene>
<evidence type="ECO:0000313" key="1">
    <source>
        <dbReference type="EMBL" id="GIF08684.1"/>
    </source>
</evidence>
<proteinExistence type="predicted"/>
<dbReference type="EMBL" id="BOMW01000066">
    <property type="protein sequence ID" value="GIF08684.1"/>
    <property type="molecule type" value="Genomic_DNA"/>
</dbReference>
<sequence>MAAMITAESCAWCGIPQRGHGQRWIVGIGWHGWTAPDKALISLRIRARFRAKGWLPYFCPTSGEVEHPRLGGFTVCCSRPDLHCDPTLVRRP</sequence>
<protein>
    <submittedName>
        <fullName evidence="1">Uncharacterized protein</fullName>
    </submittedName>
</protein>
<comment type="caution">
    <text evidence="1">The sequence shown here is derived from an EMBL/GenBank/DDBJ whole genome shotgun (WGS) entry which is preliminary data.</text>
</comment>
<accession>A0A919NDF2</accession>
<evidence type="ECO:0000313" key="2">
    <source>
        <dbReference type="Proteomes" id="UP000629619"/>
    </source>
</evidence>
<name>A0A919NDF2_9ACTN</name>